<evidence type="ECO:0000313" key="1">
    <source>
        <dbReference type="EMBL" id="WAR45410.1"/>
    </source>
</evidence>
<proteinExistence type="predicted"/>
<evidence type="ECO:0008006" key="3">
    <source>
        <dbReference type="Google" id="ProtNLM"/>
    </source>
</evidence>
<protein>
    <recommendedName>
        <fullName evidence="3">Glycosyltransferase family 1 protein</fullName>
    </recommendedName>
</protein>
<keyword evidence="2" id="KW-1185">Reference proteome</keyword>
<dbReference type="Gene3D" id="3.40.50.2000">
    <property type="entry name" value="Glycogen Phosphorylase B"/>
    <property type="match status" value="1"/>
</dbReference>
<dbReference type="RefSeq" id="WP_255190379.1">
    <property type="nucleotide sequence ID" value="NZ_CP113517.1"/>
</dbReference>
<dbReference type="EMBL" id="CP113517">
    <property type="protein sequence ID" value="WAR45410.1"/>
    <property type="molecule type" value="Genomic_DNA"/>
</dbReference>
<accession>A0ABY7GLN6</accession>
<dbReference type="Proteomes" id="UP001162780">
    <property type="component" value="Chromosome"/>
</dbReference>
<gene>
    <name evidence="1" type="ORF">NM686_002555</name>
</gene>
<evidence type="ECO:0000313" key="2">
    <source>
        <dbReference type="Proteomes" id="UP001162780"/>
    </source>
</evidence>
<dbReference type="SUPFAM" id="SSF53756">
    <property type="entry name" value="UDP-Glycosyltransferase/glycogen phosphorylase"/>
    <property type="match status" value="1"/>
</dbReference>
<sequence>MDPGFLNDFEHYLVAFDQDLFYAMQNLGLLARTQVIVFDLFVKRIPQNLTDRLSALHQDGVKLVGVDGLIDHRSDLDLIFIPSFRCPVASIPSGAPIVYGWDCFLLNIPVALEVWRPGNKVLVLTGGADVTGLGKIWPELLNDRLPSSAELAWVTGPFAQAPVWPEVPRVKMINHAAPKNLNALMAESQYAATVYGVSFFELLGHGIPTVVFSPYGDKDAEELAAIAVAGVALVATDEREATELLCSLMADEILAASLSKRAREKRLHAGSERFVAEMSSLLG</sequence>
<organism evidence="1 2">
    <name type="scientific">Methylomonas rapida</name>
    <dbReference type="NCBI Taxonomy" id="2963939"/>
    <lineage>
        <taxon>Bacteria</taxon>
        <taxon>Pseudomonadati</taxon>
        <taxon>Pseudomonadota</taxon>
        <taxon>Gammaproteobacteria</taxon>
        <taxon>Methylococcales</taxon>
        <taxon>Methylococcaceae</taxon>
        <taxon>Methylomonas</taxon>
    </lineage>
</organism>
<reference evidence="1" key="1">
    <citation type="submission" date="2022-11" db="EMBL/GenBank/DDBJ databases">
        <title>Methylomonas rapida sp. nov., Carotenoid-Producing Obligate Methanotrophs with High Growth Characteristics and Biotechnological Potential.</title>
        <authorList>
            <person name="Tikhonova E.N."/>
            <person name="Suleimanov R.Z."/>
            <person name="Miroshnikov K."/>
            <person name="Oshkin I.Y."/>
            <person name="Belova S.E."/>
            <person name="Danilova O.V."/>
            <person name="Ashikhmin A."/>
            <person name="Konopkin A."/>
            <person name="But S.Y."/>
            <person name="Khmelenina V.N."/>
            <person name="Kuznetsov N."/>
            <person name="Pimenov N.V."/>
            <person name="Dedysh S.N."/>
        </authorList>
    </citation>
    <scope>NUCLEOTIDE SEQUENCE</scope>
    <source>
        <strain evidence="1">MP1</strain>
    </source>
</reference>
<name>A0ABY7GLN6_9GAMM</name>